<dbReference type="Gene3D" id="2.120.10.30">
    <property type="entry name" value="TolB, C-terminal domain"/>
    <property type="match status" value="2"/>
</dbReference>
<evidence type="ECO:0000256" key="1">
    <source>
        <dbReference type="SAM" id="SignalP"/>
    </source>
</evidence>
<protein>
    <recommendedName>
        <fullName evidence="4">WD40 repeat protein</fullName>
    </recommendedName>
</protein>
<accession>A0A919DPS5</accession>
<dbReference type="RefSeq" id="WP_190136952.1">
    <property type="nucleotide sequence ID" value="NZ_BNBT01000049.1"/>
</dbReference>
<dbReference type="AlphaFoldDB" id="A0A919DPS5"/>
<comment type="caution">
    <text evidence="2">The sequence shown here is derived from an EMBL/GenBank/DDBJ whole genome shotgun (WGS) entry which is preliminary data.</text>
</comment>
<feature type="chain" id="PRO_5038910900" description="WD40 repeat protein" evidence="1">
    <location>
        <begin position="32"/>
        <end position="414"/>
    </location>
</feature>
<dbReference type="Proteomes" id="UP000608024">
    <property type="component" value="Unassembled WGS sequence"/>
</dbReference>
<keyword evidence="1" id="KW-0732">Signal</keyword>
<reference evidence="2" key="1">
    <citation type="journal article" date="2014" name="Int. J. Syst. Evol. Microbiol.">
        <title>Complete genome sequence of Corynebacterium casei LMG S-19264T (=DSM 44701T), isolated from a smear-ripened cheese.</title>
        <authorList>
            <consortium name="US DOE Joint Genome Institute (JGI-PGF)"/>
            <person name="Walter F."/>
            <person name="Albersmeier A."/>
            <person name="Kalinowski J."/>
            <person name="Ruckert C."/>
        </authorList>
    </citation>
    <scope>NUCLEOTIDE SEQUENCE</scope>
    <source>
        <strain evidence="2">JCM 4784</strain>
    </source>
</reference>
<evidence type="ECO:0000313" key="3">
    <source>
        <dbReference type="Proteomes" id="UP000608024"/>
    </source>
</evidence>
<sequence length="414" mass="44490">MHLRRRAGARGTAVSAVAVTAVAALTGASFAAPAEPGPKPRIERVSVTADGKQGQGASTQADLSADGSVVVFSSTAKNFGPLSHEKKPELYVKDLRNGKLTQVHARDAGAPKGSWTGESSLSADGSRLAFAAVSQVDGGQGVKGEVGEVYVRDLRSGRTEKVNVGVPEDYRVVGRKPSISADGRHVAFLADHRPWWPEYGAGTTRVYVRDLKEGVTQRVSIYPPDYRQADSPVISADGGVVAYELHSGGHSGPPFRDLYVTDRTTGRTEKVDVPHHGHSANASNVTDISPDGNSVVFQTWADNLVPDDTNDETDVFVRDWRQKRTWRQEATALGEAATGGRFSADGRHLLFHDGSDVSVRNLRTGKVHTVLRGLAVLDNFTSDADTRRLVFTSSRSDLVPGDTNQASDVFLLRR</sequence>
<evidence type="ECO:0008006" key="4">
    <source>
        <dbReference type="Google" id="ProtNLM"/>
    </source>
</evidence>
<reference evidence="2" key="2">
    <citation type="submission" date="2020-09" db="EMBL/GenBank/DDBJ databases">
        <authorList>
            <person name="Sun Q."/>
            <person name="Ohkuma M."/>
        </authorList>
    </citation>
    <scope>NUCLEOTIDE SEQUENCE</scope>
    <source>
        <strain evidence="2">JCM 4784</strain>
    </source>
</reference>
<proteinExistence type="predicted"/>
<organism evidence="2 3">
    <name type="scientific">Streptomyces longispororuber</name>
    <dbReference type="NCBI Taxonomy" id="68230"/>
    <lineage>
        <taxon>Bacteria</taxon>
        <taxon>Bacillati</taxon>
        <taxon>Actinomycetota</taxon>
        <taxon>Actinomycetes</taxon>
        <taxon>Kitasatosporales</taxon>
        <taxon>Streptomycetaceae</taxon>
        <taxon>Streptomyces</taxon>
    </lineage>
</organism>
<dbReference type="InterPro" id="IPR011042">
    <property type="entry name" value="6-blade_b-propeller_TolB-like"/>
</dbReference>
<feature type="signal peptide" evidence="1">
    <location>
        <begin position="1"/>
        <end position="31"/>
    </location>
</feature>
<gene>
    <name evidence="2" type="ORF">GCM10018785_35710</name>
</gene>
<name>A0A919DPS5_9ACTN</name>
<dbReference type="SUPFAM" id="SSF82171">
    <property type="entry name" value="DPP6 N-terminal domain-like"/>
    <property type="match status" value="1"/>
</dbReference>
<dbReference type="PANTHER" id="PTHR36842">
    <property type="entry name" value="PROTEIN TOLB HOMOLOG"/>
    <property type="match status" value="1"/>
</dbReference>
<dbReference type="EMBL" id="BNBT01000049">
    <property type="protein sequence ID" value="GHE63686.1"/>
    <property type="molecule type" value="Genomic_DNA"/>
</dbReference>
<evidence type="ECO:0000313" key="2">
    <source>
        <dbReference type="EMBL" id="GHE63686.1"/>
    </source>
</evidence>
<keyword evidence="3" id="KW-1185">Reference proteome</keyword>